<evidence type="ECO:0000259" key="1">
    <source>
        <dbReference type="Pfam" id="PF09994"/>
    </source>
</evidence>
<dbReference type="AlphaFoldDB" id="E1SVM2"/>
<accession>E1SVM2</accession>
<dbReference type="HOGENOM" id="CLU_005049_6_1_6"/>
<dbReference type="KEGG" id="fbl:Fbal_2150"/>
<evidence type="ECO:0000313" key="2">
    <source>
        <dbReference type="EMBL" id="ADN76353.1"/>
    </source>
</evidence>
<name>E1SVM2_FERBD</name>
<dbReference type="PANTHER" id="PTHR33840:SF1">
    <property type="entry name" value="TLE1 PHOSPHOLIPASE DOMAIN-CONTAINING PROTEIN"/>
    <property type="match status" value="1"/>
</dbReference>
<dbReference type="EMBL" id="CP002209">
    <property type="protein sequence ID" value="ADN76353.1"/>
    <property type="molecule type" value="Genomic_DNA"/>
</dbReference>
<evidence type="ECO:0000313" key="3">
    <source>
        <dbReference type="Proteomes" id="UP000006683"/>
    </source>
</evidence>
<dbReference type="InterPro" id="IPR029058">
    <property type="entry name" value="AB_hydrolase_fold"/>
</dbReference>
<proteinExistence type="predicted"/>
<organism evidence="2 3">
    <name type="scientific">Ferrimonas balearica (strain DSM 9799 / CCM 4581 / KCTC 23876 / PAT)</name>
    <dbReference type="NCBI Taxonomy" id="550540"/>
    <lineage>
        <taxon>Bacteria</taxon>
        <taxon>Pseudomonadati</taxon>
        <taxon>Pseudomonadota</taxon>
        <taxon>Gammaproteobacteria</taxon>
        <taxon>Alteromonadales</taxon>
        <taxon>Ferrimonadaceae</taxon>
        <taxon>Ferrimonas</taxon>
    </lineage>
</organism>
<sequence length="338" mass="37960">MKNIVICADGTWNGPEPDSQQDTATNVLKLARAIAPFDDHGRAQVVFYDWGVGADCQPITGGAFGRGLDKNVQDCYRFIVQNYEPGDHLYLFGFSRGAYTVRSLAGMLYNCGVLQRIHANRIPDAFELYKDRNIHPQDPQSMMFRAHYAVNEEVRVRFIGAFDTVGALGVPLRMLGWLNEKHLFHDTELGPNVEIARHALALDERRQDFVPALWQASPTVDLKQVWFAGVHSDIGGGYHREPGSGRLSDIPLGWMAREAQLAGLEVESHLFAQLDEDPLAPRHEEYDGFYRLLGEHQRTLAPEHRVHASVRQRHLGNGYAPSPLLARIDAGEWGELEV</sequence>
<reference evidence="2 3" key="1">
    <citation type="journal article" date="2010" name="Stand. Genomic Sci.">
        <title>Complete genome sequence of Ferrimonas balearica type strain (PAT).</title>
        <authorList>
            <person name="Nolan M."/>
            <person name="Sikorski J."/>
            <person name="Davenport K."/>
            <person name="Lucas S."/>
            <person name="Glavina Del Rio T."/>
            <person name="Tice H."/>
            <person name="Cheng J."/>
            <person name="Goodwin L."/>
            <person name="Pitluck S."/>
            <person name="Liolios K."/>
            <person name="Ivanova N."/>
            <person name="Mavromatis K."/>
            <person name="Ovchinnikova G."/>
            <person name="Pati A."/>
            <person name="Chen A."/>
            <person name="Palaniappan K."/>
            <person name="Land M."/>
            <person name="Hauser L."/>
            <person name="Chang Y."/>
            <person name="Jeffries C."/>
            <person name="Tapia R."/>
            <person name="Brettin T."/>
            <person name="Detter J."/>
            <person name="Han C."/>
            <person name="Yasawong M."/>
            <person name="Rohde M."/>
            <person name="Tindall B."/>
            <person name="Goker M."/>
            <person name="Woyke T."/>
            <person name="Bristow J."/>
            <person name="Eisen J."/>
            <person name="Markowitz V."/>
            <person name="Hugenholtz P."/>
            <person name="Kyrpides N."/>
            <person name="Klenk H."/>
            <person name="Lapidus A."/>
        </authorList>
    </citation>
    <scope>NUCLEOTIDE SEQUENCE [LARGE SCALE GENOMIC DNA]</scope>
    <source>
        <strain evidence="3">DSM 9799 / CCM 4581 / KCTC 23876 / PAT</strain>
    </source>
</reference>
<dbReference type="OrthoDB" id="4378831at2"/>
<dbReference type="Pfam" id="PF09994">
    <property type="entry name" value="T6SS_Tle1-like_cat"/>
    <property type="match status" value="1"/>
</dbReference>
<keyword evidence="3" id="KW-1185">Reference proteome</keyword>
<feature type="domain" description="T6SS Phospholipase effector Tle1-like catalytic" evidence="1">
    <location>
        <begin position="2"/>
        <end position="258"/>
    </location>
</feature>
<dbReference type="GeneID" id="67182353"/>
<dbReference type="InterPro" id="IPR018712">
    <property type="entry name" value="Tle1-like_cat"/>
</dbReference>
<gene>
    <name evidence="2" type="ordered locus">Fbal_2150</name>
</gene>
<dbReference type="RefSeq" id="WP_013345659.1">
    <property type="nucleotide sequence ID" value="NC_014541.1"/>
</dbReference>
<dbReference type="eggNOG" id="COG3673">
    <property type="taxonomic scope" value="Bacteria"/>
</dbReference>
<dbReference type="Proteomes" id="UP000006683">
    <property type="component" value="Chromosome"/>
</dbReference>
<dbReference type="PANTHER" id="PTHR33840">
    <property type="match status" value="1"/>
</dbReference>
<dbReference type="SUPFAM" id="SSF53474">
    <property type="entry name" value="alpha/beta-Hydrolases"/>
    <property type="match status" value="1"/>
</dbReference>
<protein>
    <recommendedName>
        <fullName evidence="1">T6SS Phospholipase effector Tle1-like catalytic domain-containing protein</fullName>
    </recommendedName>
</protein>